<sequence length="270" mass="28795">MAHITTNGVRLHVQRMRPADPGAPPLVLIHGLLDTMASYYFSIAAAIAGLGFDVIAYDLRGHGRSERPPRGYRVDDATDDLTGLLTELGVAGPVHLIGFSWGGTVAFRYAHRFPDGVASLIVIESEPPTVAWADRATDGLRELSAHLSDAEEIARAELGALVPAMARRLTSRARELAVATTLVEDIIDRTGLVDVYPDGWLRCPLLLIVGGDSRLHSRLDSIVGLLPPCDVVVVPGQHHQLLAFAPQEVAAAVLPWLAARRGALAGAVAP</sequence>
<dbReference type="PRINTS" id="PR00111">
    <property type="entry name" value="ABHYDROLASE"/>
</dbReference>
<name>A0A7W5AS50_9ACTN</name>
<keyword evidence="1" id="KW-1133">Transmembrane helix</keyword>
<feature type="transmembrane region" description="Helical" evidence="1">
    <location>
        <begin position="37"/>
        <end position="57"/>
    </location>
</feature>
<dbReference type="InterPro" id="IPR000073">
    <property type="entry name" value="AB_hydrolase_1"/>
</dbReference>
<dbReference type="PANTHER" id="PTHR43798">
    <property type="entry name" value="MONOACYLGLYCEROL LIPASE"/>
    <property type="match status" value="1"/>
</dbReference>
<dbReference type="RefSeq" id="WP_183227801.1">
    <property type="nucleotide sequence ID" value="NZ_BMPW01000038.1"/>
</dbReference>
<feature type="domain" description="AB hydrolase-1" evidence="2">
    <location>
        <begin position="24"/>
        <end position="129"/>
    </location>
</feature>
<evidence type="ECO:0000313" key="3">
    <source>
        <dbReference type="EMBL" id="MBB3101383.1"/>
    </source>
</evidence>
<dbReference type="InterPro" id="IPR029058">
    <property type="entry name" value="AB_hydrolase_fold"/>
</dbReference>
<keyword evidence="1" id="KW-0812">Transmembrane</keyword>
<keyword evidence="1" id="KW-0472">Membrane</keyword>
<dbReference type="InterPro" id="IPR050266">
    <property type="entry name" value="AB_hydrolase_sf"/>
</dbReference>
<dbReference type="Gene3D" id="3.40.50.1820">
    <property type="entry name" value="alpha/beta hydrolase"/>
    <property type="match status" value="1"/>
</dbReference>
<gene>
    <name evidence="3" type="ORF">FHR83_009112</name>
</gene>
<evidence type="ECO:0000313" key="4">
    <source>
        <dbReference type="Proteomes" id="UP000590749"/>
    </source>
</evidence>
<dbReference type="Proteomes" id="UP000590749">
    <property type="component" value="Unassembled WGS sequence"/>
</dbReference>
<comment type="caution">
    <text evidence="3">The sequence shown here is derived from an EMBL/GenBank/DDBJ whole genome shotgun (WGS) entry which is preliminary data.</text>
</comment>
<evidence type="ECO:0000256" key="1">
    <source>
        <dbReference type="SAM" id="Phobius"/>
    </source>
</evidence>
<dbReference type="GO" id="GO:0016020">
    <property type="term" value="C:membrane"/>
    <property type="evidence" value="ECO:0007669"/>
    <property type="project" value="TreeGrafter"/>
</dbReference>
<reference evidence="3 4" key="1">
    <citation type="submission" date="2020-08" db="EMBL/GenBank/DDBJ databases">
        <title>Genomic Encyclopedia of Type Strains, Phase III (KMG-III): the genomes of soil and plant-associated and newly described type strains.</title>
        <authorList>
            <person name="Whitman W."/>
        </authorList>
    </citation>
    <scope>NUCLEOTIDE SEQUENCE [LARGE SCALE GENOMIC DNA]</scope>
    <source>
        <strain evidence="3 4">CECT 3287</strain>
    </source>
</reference>
<dbReference type="EMBL" id="JACHXF010000037">
    <property type="protein sequence ID" value="MBB3101383.1"/>
    <property type="molecule type" value="Genomic_DNA"/>
</dbReference>
<accession>A0A7W5AS50</accession>
<evidence type="ECO:0000259" key="2">
    <source>
        <dbReference type="Pfam" id="PF00561"/>
    </source>
</evidence>
<dbReference type="GO" id="GO:0003824">
    <property type="term" value="F:catalytic activity"/>
    <property type="evidence" value="ECO:0007669"/>
    <property type="project" value="UniProtKB-ARBA"/>
</dbReference>
<proteinExistence type="predicted"/>
<dbReference type="PANTHER" id="PTHR43798:SF33">
    <property type="entry name" value="HYDROLASE, PUTATIVE (AFU_ORTHOLOGUE AFUA_2G14860)-RELATED"/>
    <property type="match status" value="1"/>
</dbReference>
<protein>
    <submittedName>
        <fullName evidence="3">Pimeloyl-ACP methyl ester carboxylesterase</fullName>
    </submittedName>
</protein>
<organism evidence="3 4">
    <name type="scientific">Actinoplanes campanulatus</name>
    <dbReference type="NCBI Taxonomy" id="113559"/>
    <lineage>
        <taxon>Bacteria</taxon>
        <taxon>Bacillati</taxon>
        <taxon>Actinomycetota</taxon>
        <taxon>Actinomycetes</taxon>
        <taxon>Micromonosporales</taxon>
        <taxon>Micromonosporaceae</taxon>
        <taxon>Actinoplanes</taxon>
    </lineage>
</organism>
<dbReference type="AlphaFoldDB" id="A0A7W5AS50"/>
<dbReference type="Pfam" id="PF00561">
    <property type="entry name" value="Abhydrolase_1"/>
    <property type="match status" value="1"/>
</dbReference>
<dbReference type="SUPFAM" id="SSF53474">
    <property type="entry name" value="alpha/beta-Hydrolases"/>
    <property type="match status" value="1"/>
</dbReference>
<keyword evidence="4" id="KW-1185">Reference proteome</keyword>